<dbReference type="GO" id="GO:0007224">
    <property type="term" value="P:smoothened signaling pathway"/>
    <property type="evidence" value="ECO:0007669"/>
    <property type="project" value="TreeGrafter"/>
</dbReference>
<keyword evidence="3" id="KW-0963">Cytoplasm</keyword>
<dbReference type="CDD" id="cd14002">
    <property type="entry name" value="STKc_STK36"/>
    <property type="match status" value="1"/>
</dbReference>
<evidence type="ECO:0000256" key="9">
    <source>
        <dbReference type="ARBA" id="ARBA00023212"/>
    </source>
</evidence>
<dbReference type="InterPro" id="IPR011989">
    <property type="entry name" value="ARM-like"/>
</dbReference>
<dbReference type="RefSeq" id="XP_019301498.2">
    <property type="nucleotide sequence ID" value="XM_019445953.2"/>
</dbReference>
<keyword evidence="4" id="KW-0723">Serine/threonine-protein kinase</keyword>
<dbReference type="Pfam" id="PF00069">
    <property type="entry name" value="Pkinase"/>
    <property type="match status" value="1"/>
</dbReference>
<evidence type="ECO:0000313" key="18">
    <source>
        <dbReference type="RefSeq" id="XP_019301498.2"/>
    </source>
</evidence>
<dbReference type="RefSeq" id="XP_019301501.2">
    <property type="nucleotide sequence ID" value="XM_019445956.2"/>
</dbReference>
<keyword evidence="17" id="KW-1185">Reference proteome</keyword>
<dbReference type="SUPFAM" id="SSF48371">
    <property type="entry name" value="ARM repeat"/>
    <property type="match status" value="1"/>
</dbReference>
<protein>
    <recommendedName>
        <fullName evidence="2">non-specific serine/threonine protein kinase</fullName>
        <ecNumber evidence="2">2.7.11.1</ecNumber>
    </recommendedName>
    <alternativeName>
        <fullName evidence="12">Fused homolog</fullName>
    </alternativeName>
</protein>
<dbReference type="FunFam" id="1.25.10.10:FF:000280">
    <property type="entry name" value="serine/threonine-protein kinase 36 isoform X1"/>
    <property type="match status" value="1"/>
</dbReference>
<dbReference type="InterPro" id="IPR017441">
    <property type="entry name" value="Protein_kinase_ATP_BS"/>
</dbReference>
<evidence type="ECO:0000256" key="1">
    <source>
        <dbReference type="ARBA" id="ARBA00004245"/>
    </source>
</evidence>
<feature type="repeat" description="HEAT" evidence="13">
    <location>
        <begin position="1223"/>
        <end position="1260"/>
    </location>
</feature>
<evidence type="ECO:0000256" key="14">
    <source>
        <dbReference type="PROSITE-ProRule" id="PRU10141"/>
    </source>
</evidence>
<evidence type="ECO:0000256" key="2">
    <source>
        <dbReference type="ARBA" id="ARBA00012513"/>
    </source>
</evidence>
<dbReference type="PANTHER" id="PTHR22983:SF6">
    <property type="entry name" value="SERINE_THREONINE-PROTEIN KINASE 36"/>
    <property type="match status" value="1"/>
</dbReference>
<dbReference type="PROSITE" id="PS00107">
    <property type="entry name" value="PROTEIN_KINASE_ATP"/>
    <property type="match status" value="1"/>
</dbReference>
<evidence type="ECO:0000256" key="11">
    <source>
        <dbReference type="ARBA" id="ARBA00048679"/>
    </source>
</evidence>
<dbReference type="PANTHER" id="PTHR22983">
    <property type="entry name" value="PROTEIN KINASE RELATED"/>
    <property type="match status" value="1"/>
</dbReference>
<dbReference type="GO" id="GO:0005737">
    <property type="term" value="C:cytoplasm"/>
    <property type="evidence" value="ECO:0007669"/>
    <property type="project" value="UniProtKB-ARBA"/>
</dbReference>
<keyword evidence="5" id="KW-0808">Transferase</keyword>
<dbReference type="InterPro" id="IPR016024">
    <property type="entry name" value="ARM-type_fold"/>
</dbReference>
<evidence type="ECO:0000256" key="5">
    <source>
        <dbReference type="ARBA" id="ARBA00022679"/>
    </source>
</evidence>
<evidence type="ECO:0000313" key="21">
    <source>
        <dbReference type="RefSeq" id="XP_019301501.2"/>
    </source>
</evidence>
<dbReference type="Pfam" id="PF13646">
    <property type="entry name" value="HEAT_2"/>
    <property type="match status" value="1"/>
</dbReference>
<keyword evidence="7 18" id="KW-0418">Kinase</keyword>
<dbReference type="RefSeq" id="XP_019301500.2">
    <property type="nucleotide sequence ID" value="XM_019445955.2"/>
</dbReference>
<dbReference type="FunFam" id="1.25.10.10:FF:000385">
    <property type="entry name" value="serine/threonine-protein kinase 36 isoform X1"/>
    <property type="match status" value="1"/>
</dbReference>
<organism evidence="17 19">
    <name type="scientific">Panthera pardus</name>
    <name type="common">Leopard</name>
    <name type="synonym">Felis pardus</name>
    <dbReference type="NCBI Taxonomy" id="9691"/>
    <lineage>
        <taxon>Eukaryota</taxon>
        <taxon>Metazoa</taxon>
        <taxon>Chordata</taxon>
        <taxon>Craniata</taxon>
        <taxon>Vertebrata</taxon>
        <taxon>Euteleostomi</taxon>
        <taxon>Mammalia</taxon>
        <taxon>Eutheria</taxon>
        <taxon>Laurasiatheria</taxon>
        <taxon>Carnivora</taxon>
        <taxon>Feliformia</taxon>
        <taxon>Felidae</taxon>
        <taxon>Pantherinae</taxon>
        <taxon>Panthera</taxon>
    </lineage>
</organism>
<dbReference type="InterPro" id="IPR021133">
    <property type="entry name" value="HEAT_type_2"/>
</dbReference>
<evidence type="ECO:0000256" key="7">
    <source>
        <dbReference type="ARBA" id="ARBA00022777"/>
    </source>
</evidence>
<dbReference type="GO" id="GO:0005856">
    <property type="term" value="C:cytoskeleton"/>
    <property type="evidence" value="ECO:0007669"/>
    <property type="project" value="UniProtKB-SubCell"/>
</dbReference>
<dbReference type="PROSITE" id="PS00108">
    <property type="entry name" value="PROTEIN_KINASE_ST"/>
    <property type="match status" value="1"/>
</dbReference>
<evidence type="ECO:0000313" key="20">
    <source>
        <dbReference type="RefSeq" id="XP_019301500.2"/>
    </source>
</evidence>
<dbReference type="PROSITE" id="PS50077">
    <property type="entry name" value="HEAT_REPEAT"/>
    <property type="match status" value="1"/>
</dbReference>
<evidence type="ECO:0000256" key="8">
    <source>
        <dbReference type="ARBA" id="ARBA00022840"/>
    </source>
</evidence>
<feature type="region of interest" description="Disordered" evidence="15">
    <location>
        <begin position="310"/>
        <end position="350"/>
    </location>
</feature>
<feature type="domain" description="Protein kinase" evidence="16">
    <location>
        <begin position="4"/>
        <end position="254"/>
    </location>
</feature>
<name>A0A9V1FF01_PANPR</name>
<evidence type="ECO:0000313" key="17">
    <source>
        <dbReference type="Proteomes" id="UP001165780"/>
    </source>
</evidence>
<dbReference type="PROSITE" id="PS50011">
    <property type="entry name" value="PROTEIN_KINASE_DOM"/>
    <property type="match status" value="1"/>
</dbReference>
<keyword evidence="8 14" id="KW-0067">ATP-binding</keyword>
<dbReference type="RefSeq" id="XP_019301503.2">
    <property type="nucleotide sequence ID" value="XM_019445958.2"/>
</dbReference>
<dbReference type="GO" id="GO:0004674">
    <property type="term" value="F:protein serine/threonine kinase activity"/>
    <property type="evidence" value="ECO:0007669"/>
    <property type="project" value="UniProtKB-KW"/>
</dbReference>
<dbReference type="SUPFAM" id="SSF56112">
    <property type="entry name" value="Protein kinase-like (PK-like)"/>
    <property type="match status" value="1"/>
</dbReference>
<evidence type="ECO:0000313" key="19">
    <source>
        <dbReference type="RefSeq" id="XP_019301499.2"/>
    </source>
</evidence>
<evidence type="ECO:0000313" key="22">
    <source>
        <dbReference type="RefSeq" id="XP_019301503.2"/>
    </source>
</evidence>
<dbReference type="SMART" id="SM00220">
    <property type="entry name" value="S_TKc"/>
    <property type="match status" value="1"/>
</dbReference>
<dbReference type="GO" id="GO:0005524">
    <property type="term" value="F:ATP binding"/>
    <property type="evidence" value="ECO:0007669"/>
    <property type="project" value="UniProtKB-UniRule"/>
</dbReference>
<evidence type="ECO:0000256" key="15">
    <source>
        <dbReference type="SAM" id="MobiDB-lite"/>
    </source>
</evidence>
<dbReference type="InterPro" id="IPR000719">
    <property type="entry name" value="Prot_kinase_dom"/>
</dbReference>
<dbReference type="Gene3D" id="1.25.10.10">
    <property type="entry name" value="Leucine-rich Repeat Variant"/>
    <property type="match status" value="2"/>
</dbReference>
<reference evidence="18 19" key="1">
    <citation type="submission" date="2025-04" db="UniProtKB">
        <authorList>
            <consortium name="RefSeq"/>
        </authorList>
    </citation>
    <scope>IDENTIFICATION</scope>
    <source>
        <tissue evidence="18 19">Whole blood</tissue>
    </source>
</reference>
<comment type="catalytic activity">
    <reaction evidence="11">
        <text>L-seryl-[protein] + ATP = O-phospho-L-seryl-[protein] + ADP + H(+)</text>
        <dbReference type="Rhea" id="RHEA:17989"/>
        <dbReference type="Rhea" id="RHEA-COMP:9863"/>
        <dbReference type="Rhea" id="RHEA-COMP:11604"/>
        <dbReference type="ChEBI" id="CHEBI:15378"/>
        <dbReference type="ChEBI" id="CHEBI:29999"/>
        <dbReference type="ChEBI" id="CHEBI:30616"/>
        <dbReference type="ChEBI" id="CHEBI:83421"/>
        <dbReference type="ChEBI" id="CHEBI:456216"/>
        <dbReference type="EC" id="2.7.11.1"/>
    </reaction>
</comment>
<keyword evidence="9" id="KW-0206">Cytoskeleton</keyword>
<dbReference type="FunFam" id="3.30.200.20:FF:000042">
    <property type="entry name" value="Aurora kinase A"/>
    <property type="match status" value="1"/>
</dbReference>
<comment type="subcellular location">
    <subcellularLocation>
        <location evidence="1">Cytoplasm</location>
        <location evidence="1">Cytoskeleton</location>
    </subcellularLocation>
</comment>
<dbReference type="EC" id="2.7.11.1" evidence="2"/>
<evidence type="ECO:0000256" key="3">
    <source>
        <dbReference type="ARBA" id="ARBA00022490"/>
    </source>
</evidence>
<keyword evidence="6 14" id="KW-0547">Nucleotide-binding</keyword>
<dbReference type="FunFam" id="1.10.510.10:FF:000292">
    <property type="entry name" value="Serine/threonine-protein kinase 36"/>
    <property type="match status" value="1"/>
</dbReference>
<dbReference type="CTD" id="27148"/>
<dbReference type="Gene3D" id="1.10.510.10">
    <property type="entry name" value="Transferase(Phosphotransferase) domain 1"/>
    <property type="match status" value="1"/>
</dbReference>
<comment type="catalytic activity">
    <reaction evidence="10">
        <text>L-threonyl-[protein] + ATP = O-phospho-L-threonyl-[protein] + ADP + H(+)</text>
        <dbReference type="Rhea" id="RHEA:46608"/>
        <dbReference type="Rhea" id="RHEA-COMP:11060"/>
        <dbReference type="Rhea" id="RHEA-COMP:11605"/>
        <dbReference type="ChEBI" id="CHEBI:15378"/>
        <dbReference type="ChEBI" id="CHEBI:30013"/>
        <dbReference type="ChEBI" id="CHEBI:30616"/>
        <dbReference type="ChEBI" id="CHEBI:61977"/>
        <dbReference type="ChEBI" id="CHEBI:456216"/>
        <dbReference type="EC" id="2.7.11.1"/>
    </reaction>
</comment>
<dbReference type="KEGG" id="ppad:109265060"/>
<evidence type="ECO:0000256" key="13">
    <source>
        <dbReference type="PROSITE-ProRule" id="PRU00103"/>
    </source>
</evidence>
<dbReference type="Proteomes" id="UP001165780">
    <property type="component" value="Unplaced"/>
</dbReference>
<evidence type="ECO:0000259" key="16">
    <source>
        <dbReference type="PROSITE" id="PS50011"/>
    </source>
</evidence>
<dbReference type="RefSeq" id="XP_019301499.2">
    <property type="nucleotide sequence ID" value="XM_019445954.2"/>
</dbReference>
<evidence type="ECO:0000256" key="10">
    <source>
        <dbReference type="ARBA" id="ARBA00047899"/>
    </source>
</evidence>
<accession>A0A9V1FF01</accession>
<proteinExistence type="predicted"/>
<dbReference type="InterPro" id="IPR011009">
    <property type="entry name" value="Kinase-like_dom_sf"/>
</dbReference>
<dbReference type="GeneID" id="109265060"/>
<evidence type="ECO:0000256" key="4">
    <source>
        <dbReference type="ARBA" id="ARBA00022527"/>
    </source>
</evidence>
<evidence type="ECO:0000256" key="6">
    <source>
        <dbReference type="ARBA" id="ARBA00022741"/>
    </source>
</evidence>
<sequence length="1345" mass="147401">MEKYHVLEMIGEGSFGRVYKGRRKYSAQVVALKFIPKLGRSEKELRNLQREIEIMRGLRHPNIVHMLDSFETDKEVVVVTDYAEGELFQILEDDGKLPEDQVQAIAAQLVSALYYLHSHRILHRDMKPQNILLAKGGGIKLCDFGFARAMSTNTMVLTSIKGTPLYMSPELVEERPYDHTADLWSVGCILYELAVGTPPFYTTSIFQLVSLILKDPVRWPTTISPCFKNFLQGLLTKDPRQRLSWPDLLHHPFIAGRVTIITEPAGPDLGTPFTSRLPPELQVLKDQQAHQLAPKGNRSRILRQACKRMAEEAKQKKHQNTGPALEQEDRTSKMASGTAPLPRPRATPQEPGLLAGILASEMKNSWAEWGAGEAPPVPRENQISQDSEPAVLELRPEVVSQRSIDAVDLENEEPDSDDEWQHLLETADPVPVQLKAPLTLLCNPDFCQRIQGQLREAGGQILKGMLEGASHILPALRILSSLLSSCSDSVLLYSFCREAGLPGLLLSLLRHSQDSNSIQQKPPCLVSLTGYLTPFSLSFLFVYLALILRPLPWQQCWYGTFLRHLMAVIQAYFACTFNLERSQTGDSLQVFQEAANLFLDLLGKLLAQPDDSEQTLRRDSLMCFTVLCEAMDGNSRTISKAFYSSLLTTQRAVLDGLLHGLTVPQLPFHTPPGAPQVSQPLREQSEDLPGAMSSALAAICTAPVGLPSCWEAKEQISQHLANQLTKDNNQLRPSLISGLRHPILCLHLLKVLYSCCHVSERLCHLLGQEPLALESLLMLVQGKVKVVDWEESTEVALYLLSLLVLRLQDLPSGMEKLGNEIATLFTHSHVVSLVSAAACLLGQLGQQGVTFDLQPVEWIAAASHALSAPAEVRLTPPGGCGFYDGLLILLLQLLTQPGKGSLIKDMASSEMWTILWHRFSMALRLPEEVSPQESQPSQSPEPDWTLISPQGMAALLSLAVATFTQEPQLCLSHLSQRGSILMTTLKHLLSPSFLRQLGRAPHGSGFLPVVVLSVCQLLCFPFALDVDADLLGGVLADFVDSEVTARLLQVCCHHLPLTQVELPVSLLTHLALTDSTSLNQFVNTVAASPRTIISFLSVALLGDQPLLTSDILSLLAHTARVLSPSHLSFIQELLAGSDESYRPLRSLLGHPENSVRARTYGLLGHLLQYSMAVRGALQSQAGLLNLLLLGLRDKDPAVRRGASFAVGNAAYQAGPLGPALAAAIPSVTQLLGDPQAGVRRNAASALGNLGPEGLGEELLQCQVPQRLLEMACGDPQLNVKEAALIALRSLRQEPCIHQVLVSLGASERLAMLSLGNQLLPHSSPRPASAKHCRKLIHLLRPTHST</sequence>
<gene>
    <name evidence="18 19 20 21 22" type="primary">STK36</name>
</gene>
<feature type="binding site" evidence="14">
    <location>
        <position position="33"/>
    </location>
    <ligand>
        <name>ATP</name>
        <dbReference type="ChEBI" id="CHEBI:30616"/>
    </ligand>
</feature>
<evidence type="ECO:0000256" key="12">
    <source>
        <dbReference type="ARBA" id="ARBA00075375"/>
    </source>
</evidence>
<dbReference type="InterPro" id="IPR008271">
    <property type="entry name" value="Ser/Thr_kinase_AS"/>
</dbReference>